<comment type="function">
    <text evidence="2 16">Catalyzes the ADP transfer from ATP to D-glycero-beta-D-manno-heptose 1-phosphate, yielding ADP-D-glycero-beta-D-manno-heptose.</text>
</comment>
<dbReference type="InterPro" id="IPR002173">
    <property type="entry name" value="Carboh/pur_kinase_PfkB_CS"/>
</dbReference>
<dbReference type="GO" id="GO:0033786">
    <property type="term" value="F:heptose-1-phosphate adenylyltransferase activity"/>
    <property type="evidence" value="ECO:0007669"/>
    <property type="project" value="UniProtKB-UniRule"/>
</dbReference>
<dbReference type="UniPathway" id="UPA00958"/>
<sequence>MSEQRNTPDFSAASVLVIGDVMLDRNWQGDTQRISPEAPVPVVNISRQEARAGGAANVAMNLAALGAKVALCGLVGDDEAGGQLRAIIRQQGITDLMKNCPADTITKLRVLSRHQQLMRLDFEAKDYARYAELLAAPFEKAVDEADVVVFSDYGKGALADVSRLIAKAKQAGKLVLLDPKGSDYARYRGADIITPNRSELALATGNADEAHLLANTRRLLDDCGIQAVLLTLSEKGMRYVAAQTEHYLAAQAREVYDVTGAGDTVIATLAAALAIKTPLPQALEYANAAAGVVVGKLGTSTLSPEELRAALEPPRARSHGVVDKESLKRLIARARTRGQKIVMTNGCFDILHAGHVTYLAEAKALGDRLIVAVNTDESVRRLKGESRPANNLHSRAAVLAALQSVDWVVVFEEDTPAQLIEELMPDILVKGGDNRVEDIPGAQAVLAKGGEVKIMSYVDGFSTTKTLSKYQKEQ</sequence>
<accession>A0A380MNI6</accession>
<dbReference type="InterPro" id="IPR023030">
    <property type="entry name" value="Bifunc_HldE"/>
</dbReference>
<feature type="active site" evidence="16">
    <location>
        <position position="263"/>
    </location>
</feature>
<dbReference type="Pfam" id="PF00294">
    <property type="entry name" value="PfkB"/>
    <property type="match status" value="1"/>
</dbReference>
<evidence type="ECO:0000256" key="11">
    <source>
        <dbReference type="ARBA" id="ARBA00023277"/>
    </source>
</evidence>
<feature type="region of interest" description="Ribokinase" evidence="16">
    <location>
        <begin position="1"/>
        <end position="315"/>
    </location>
</feature>
<comment type="catalytic activity">
    <reaction evidence="13 16">
        <text>D-glycero-beta-D-manno-heptose 7-phosphate + ATP = D-glycero-beta-D-manno-heptose 1,7-bisphosphate + ADP + H(+)</text>
        <dbReference type="Rhea" id="RHEA:27473"/>
        <dbReference type="ChEBI" id="CHEBI:15378"/>
        <dbReference type="ChEBI" id="CHEBI:30616"/>
        <dbReference type="ChEBI" id="CHEBI:60204"/>
        <dbReference type="ChEBI" id="CHEBI:60208"/>
        <dbReference type="ChEBI" id="CHEBI:456216"/>
        <dbReference type="EC" id="2.7.1.167"/>
    </reaction>
</comment>
<dbReference type="InterPro" id="IPR014729">
    <property type="entry name" value="Rossmann-like_a/b/a_fold"/>
</dbReference>
<dbReference type="UniPathway" id="UPA00356">
    <property type="reaction ID" value="UER00437"/>
</dbReference>
<dbReference type="GO" id="GO:0005524">
    <property type="term" value="F:ATP binding"/>
    <property type="evidence" value="ECO:0007669"/>
    <property type="project" value="UniProtKB-UniRule"/>
</dbReference>
<dbReference type="PANTHER" id="PTHR46969">
    <property type="entry name" value="BIFUNCTIONAL PROTEIN HLDE"/>
    <property type="match status" value="1"/>
</dbReference>
<dbReference type="NCBIfam" id="TIGR02199">
    <property type="entry name" value="rfaE_dom_II"/>
    <property type="match status" value="1"/>
</dbReference>
<evidence type="ECO:0000256" key="16">
    <source>
        <dbReference type="HAMAP-Rule" id="MF_01603"/>
    </source>
</evidence>
<dbReference type="InterPro" id="IPR029056">
    <property type="entry name" value="Ribokinase-like"/>
</dbReference>
<evidence type="ECO:0000256" key="15">
    <source>
        <dbReference type="ARBA" id="ARBA00061122"/>
    </source>
</evidence>
<dbReference type="NCBIfam" id="TIGR00125">
    <property type="entry name" value="cyt_tran_rel"/>
    <property type="match status" value="1"/>
</dbReference>
<dbReference type="SUPFAM" id="SSF52374">
    <property type="entry name" value="Nucleotidylyl transferase"/>
    <property type="match status" value="1"/>
</dbReference>
<dbReference type="Gene3D" id="3.40.50.620">
    <property type="entry name" value="HUPs"/>
    <property type="match status" value="1"/>
</dbReference>
<comment type="catalytic activity">
    <reaction evidence="12 16">
        <text>D-glycero-beta-D-manno-heptose 1-phosphate + ATP + H(+) = ADP-D-glycero-beta-D-manno-heptose + diphosphate</text>
        <dbReference type="Rhea" id="RHEA:27465"/>
        <dbReference type="ChEBI" id="CHEBI:15378"/>
        <dbReference type="ChEBI" id="CHEBI:30616"/>
        <dbReference type="ChEBI" id="CHEBI:33019"/>
        <dbReference type="ChEBI" id="CHEBI:59967"/>
        <dbReference type="ChEBI" id="CHEBI:61593"/>
        <dbReference type="EC" id="2.7.7.70"/>
    </reaction>
</comment>
<dbReference type="PANTHER" id="PTHR46969:SF1">
    <property type="entry name" value="BIFUNCTIONAL PROTEIN HLDE"/>
    <property type="match status" value="1"/>
</dbReference>
<feature type="domain" description="Cytidyltransferase-like" evidence="18">
    <location>
        <begin position="343"/>
        <end position="434"/>
    </location>
</feature>
<evidence type="ECO:0000313" key="20">
    <source>
        <dbReference type="Proteomes" id="UP000254575"/>
    </source>
</evidence>
<dbReference type="EMBL" id="UHIA01000003">
    <property type="protein sequence ID" value="SUO92741.1"/>
    <property type="molecule type" value="Genomic_DNA"/>
</dbReference>
<keyword evidence="11 16" id="KW-0119">Carbohydrate metabolism</keyword>
<dbReference type="GO" id="GO:0097171">
    <property type="term" value="P:ADP-L-glycero-beta-D-manno-heptose biosynthetic process"/>
    <property type="evidence" value="ECO:0007669"/>
    <property type="project" value="UniProtKB-UniPathway"/>
</dbReference>
<dbReference type="OrthoDB" id="9802794at2"/>
<evidence type="ECO:0000256" key="7">
    <source>
        <dbReference type="ARBA" id="ARBA00022741"/>
    </source>
</evidence>
<evidence type="ECO:0000256" key="10">
    <source>
        <dbReference type="ARBA" id="ARBA00023268"/>
    </source>
</evidence>
<evidence type="ECO:0000256" key="4">
    <source>
        <dbReference type="ARBA" id="ARBA00011738"/>
    </source>
</evidence>
<dbReference type="EC" id="2.7.7.70" evidence="16"/>
<comment type="similarity">
    <text evidence="15 16">In the C-terminal section; belongs to the cytidylyltransferase family.</text>
</comment>
<keyword evidence="6 16" id="KW-0548">Nucleotidyltransferase</keyword>
<dbReference type="EC" id="2.7.1.167" evidence="16"/>
<dbReference type="NCBIfam" id="NF008454">
    <property type="entry name" value="PRK11316.1"/>
    <property type="match status" value="1"/>
</dbReference>
<dbReference type="Gene3D" id="3.40.1190.20">
    <property type="match status" value="1"/>
</dbReference>
<evidence type="ECO:0000256" key="12">
    <source>
        <dbReference type="ARBA" id="ARBA00047428"/>
    </source>
</evidence>
<evidence type="ECO:0000256" key="6">
    <source>
        <dbReference type="ARBA" id="ARBA00022695"/>
    </source>
</evidence>
<comment type="pathway">
    <text evidence="3">Bacterial outer membrane biogenesis; LPS core biosynthesis.</text>
</comment>
<name>A0A380MNI6_9GAMM</name>
<evidence type="ECO:0000259" key="17">
    <source>
        <dbReference type="Pfam" id="PF00294"/>
    </source>
</evidence>
<comment type="similarity">
    <text evidence="14 16">In the N-terminal section; belongs to the carbohydrate kinase PfkB family.</text>
</comment>
<reference evidence="19 20" key="1">
    <citation type="submission" date="2018-06" db="EMBL/GenBank/DDBJ databases">
        <authorList>
            <consortium name="Pathogen Informatics"/>
            <person name="Doyle S."/>
        </authorList>
    </citation>
    <scope>NUCLEOTIDE SEQUENCE [LARGE SCALE GENOMIC DNA]</scope>
    <source>
        <strain evidence="19 20">NCTC10717</strain>
    </source>
</reference>
<dbReference type="GO" id="GO:0005829">
    <property type="term" value="C:cytosol"/>
    <property type="evidence" value="ECO:0007669"/>
    <property type="project" value="TreeGrafter"/>
</dbReference>
<comment type="function">
    <text evidence="1 16">Catalyzes the phosphorylation of D-glycero-D-manno-heptose 7-phosphate at the C-1 position to selectively form D-glycero-beta-D-manno-heptose-1,7-bisphosphate.</text>
</comment>
<dbReference type="RefSeq" id="WP_115217976.1">
    <property type="nucleotide sequence ID" value="NZ_UHIA01000003.1"/>
</dbReference>
<keyword evidence="9 16" id="KW-0067">ATP-binding</keyword>
<dbReference type="Pfam" id="PF01467">
    <property type="entry name" value="CTP_transf_like"/>
    <property type="match status" value="1"/>
</dbReference>
<evidence type="ECO:0000256" key="1">
    <source>
        <dbReference type="ARBA" id="ARBA00002319"/>
    </source>
</evidence>
<feature type="region of interest" description="Cytidylyltransferase" evidence="16">
    <location>
        <begin position="343"/>
        <end position="474"/>
    </location>
</feature>
<dbReference type="FunFam" id="3.40.1190.20:FF:000002">
    <property type="entry name" value="Bifunctional protein HldE"/>
    <property type="match status" value="1"/>
</dbReference>
<dbReference type="GO" id="GO:0033785">
    <property type="term" value="F:heptose 7-phosphate kinase activity"/>
    <property type="evidence" value="ECO:0007669"/>
    <property type="project" value="UniProtKB-UniRule"/>
</dbReference>
<dbReference type="PROSITE" id="PS00583">
    <property type="entry name" value="PFKB_KINASES_1"/>
    <property type="match status" value="1"/>
</dbReference>
<organism evidence="19 20">
    <name type="scientific">Suttonella indologenes</name>
    <dbReference type="NCBI Taxonomy" id="13276"/>
    <lineage>
        <taxon>Bacteria</taxon>
        <taxon>Pseudomonadati</taxon>
        <taxon>Pseudomonadota</taxon>
        <taxon>Gammaproteobacteria</taxon>
        <taxon>Cardiobacteriales</taxon>
        <taxon>Cardiobacteriaceae</taxon>
        <taxon>Suttonella</taxon>
    </lineage>
</organism>
<comment type="subunit">
    <text evidence="4 16">Homodimer.</text>
</comment>
<evidence type="ECO:0000256" key="8">
    <source>
        <dbReference type="ARBA" id="ARBA00022777"/>
    </source>
</evidence>
<dbReference type="GO" id="GO:0016773">
    <property type="term" value="F:phosphotransferase activity, alcohol group as acceptor"/>
    <property type="evidence" value="ECO:0007669"/>
    <property type="project" value="InterPro"/>
</dbReference>
<dbReference type="InterPro" id="IPR011913">
    <property type="entry name" value="RfaE_dom_I"/>
</dbReference>
<keyword evidence="20" id="KW-1185">Reference proteome</keyword>
<evidence type="ECO:0000256" key="14">
    <source>
        <dbReference type="ARBA" id="ARBA00060955"/>
    </source>
</evidence>
<dbReference type="CDD" id="cd01172">
    <property type="entry name" value="RfaE_like"/>
    <property type="match status" value="1"/>
</dbReference>
<evidence type="ECO:0000256" key="3">
    <source>
        <dbReference type="ARBA" id="ARBA00004713"/>
    </source>
</evidence>
<keyword evidence="10 16" id="KW-0511">Multifunctional enzyme</keyword>
<comment type="pathway">
    <text evidence="16">Nucleotide-sugar biosynthesis; ADP-L-glycero-beta-D-manno-heptose biosynthesis; ADP-L-glycero-beta-D-manno-heptose from D-glycero-beta-D-manno-heptose 7-phosphate: step 3/4.</text>
</comment>
<feature type="binding site" evidence="16">
    <location>
        <begin position="196"/>
        <end position="199"/>
    </location>
    <ligand>
        <name>ATP</name>
        <dbReference type="ChEBI" id="CHEBI:30616"/>
    </ligand>
</feature>
<dbReference type="SUPFAM" id="SSF53613">
    <property type="entry name" value="Ribokinase-like"/>
    <property type="match status" value="1"/>
</dbReference>
<comment type="pathway">
    <text evidence="16">Nucleotide-sugar biosynthesis; ADP-L-glycero-beta-D-manno-heptose biosynthesis; ADP-L-glycero-beta-D-manno-heptose from D-glycero-beta-D-manno-heptose 7-phosphate: step 1/4.</text>
</comment>
<evidence type="ECO:0000259" key="18">
    <source>
        <dbReference type="Pfam" id="PF01467"/>
    </source>
</evidence>
<dbReference type="InterPro" id="IPR004821">
    <property type="entry name" value="Cyt_trans-like"/>
</dbReference>
<keyword evidence="8 16" id="KW-0418">Kinase</keyword>
<dbReference type="InterPro" id="IPR011611">
    <property type="entry name" value="PfkB_dom"/>
</dbReference>
<dbReference type="GO" id="GO:0009244">
    <property type="term" value="P:lipopolysaccharide core region biosynthetic process"/>
    <property type="evidence" value="ECO:0007669"/>
    <property type="project" value="UniProtKB-UniPathway"/>
</dbReference>
<evidence type="ECO:0000256" key="9">
    <source>
        <dbReference type="ARBA" id="ARBA00022840"/>
    </source>
</evidence>
<gene>
    <name evidence="16 19" type="primary">hldE</name>
    <name evidence="19" type="ORF">NCTC10717_00715</name>
</gene>
<evidence type="ECO:0000256" key="13">
    <source>
        <dbReference type="ARBA" id="ARBA00052873"/>
    </source>
</evidence>
<evidence type="ECO:0000256" key="5">
    <source>
        <dbReference type="ARBA" id="ARBA00022679"/>
    </source>
</evidence>
<dbReference type="Proteomes" id="UP000254575">
    <property type="component" value="Unassembled WGS sequence"/>
</dbReference>
<dbReference type="HAMAP" id="MF_01603">
    <property type="entry name" value="HldE"/>
    <property type="match status" value="1"/>
</dbReference>
<dbReference type="AlphaFoldDB" id="A0A380MNI6"/>
<evidence type="ECO:0000313" key="19">
    <source>
        <dbReference type="EMBL" id="SUO92741.1"/>
    </source>
</evidence>
<dbReference type="FunFam" id="3.40.50.620:FF:000028">
    <property type="entry name" value="Bifunctional protein HldE"/>
    <property type="match status" value="1"/>
</dbReference>
<feature type="domain" description="Carbohydrate kinase PfkB" evidence="17">
    <location>
        <begin position="13"/>
        <end position="304"/>
    </location>
</feature>
<keyword evidence="5 16" id="KW-0808">Transferase</keyword>
<evidence type="ECO:0000256" key="2">
    <source>
        <dbReference type="ARBA" id="ARBA00003753"/>
    </source>
</evidence>
<proteinExistence type="inferred from homology"/>
<keyword evidence="7 16" id="KW-0547">Nucleotide-binding</keyword>
<protein>
    <recommendedName>
        <fullName evidence="16">Bifunctional protein HldE</fullName>
    </recommendedName>
    <domain>
        <recommendedName>
            <fullName evidence="16">D-beta-D-heptose 7-phosphate kinase</fullName>
            <ecNumber evidence="16">2.7.1.167</ecNumber>
        </recommendedName>
        <alternativeName>
            <fullName evidence="16">D-beta-D-heptose 7-phosphotransferase</fullName>
        </alternativeName>
        <alternativeName>
            <fullName evidence="16">D-glycero-beta-D-manno-heptose-7-phosphate kinase</fullName>
        </alternativeName>
    </domain>
    <domain>
        <recommendedName>
            <fullName evidence="16">D-beta-D-heptose 1-phosphate adenylyltransferase</fullName>
            <ecNumber evidence="16">2.7.7.70</ecNumber>
        </recommendedName>
        <alternativeName>
            <fullName evidence="16">D-glycero-beta-D-manno-heptose 1-phosphate adenylyltransferase</fullName>
        </alternativeName>
    </domain>
</protein>
<dbReference type="NCBIfam" id="TIGR02198">
    <property type="entry name" value="rfaE_dom_I"/>
    <property type="match status" value="1"/>
</dbReference>
<dbReference type="InterPro" id="IPR011914">
    <property type="entry name" value="RfaE_dom_II"/>
</dbReference>